<comment type="caution">
    <text evidence="1">The sequence shown here is derived from an EMBL/GenBank/DDBJ whole genome shotgun (WGS) entry which is preliminary data.</text>
</comment>
<evidence type="ECO:0000313" key="1">
    <source>
        <dbReference type="EMBL" id="MBW0469152.1"/>
    </source>
</evidence>
<evidence type="ECO:0000313" key="2">
    <source>
        <dbReference type="Proteomes" id="UP000765509"/>
    </source>
</evidence>
<dbReference type="AlphaFoldDB" id="A0A9Q3GJS5"/>
<organism evidence="1 2">
    <name type="scientific">Austropuccinia psidii MF-1</name>
    <dbReference type="NCBI Taxonomy" id="1389203"/>
    <lineage>
        <taxon>Eukaryota</taxon>
        <taxon>Fungi</taxon>
        <taxon>Dikarya</taxon>
        <taxon>Basidiomycota</taxon>
        <taxon>Pucciniomycotina</taxon>
        <taxon>Pucciniomycetes</taxon>
        <taxon>Pucciniales</taxon>
        <taxon>Sphaerophragmiaceae</taxon>
        <taxon>Austropuccinia</taxon>
    </lineage>
</organism>
<dbReference type="Proteomes" id="UP000765509">
    <property type="component" value="Unassembled WGS sequence"/>
</dbReference>
<keyword evidence="2" id="KW-1185">Reference proteome</keyword>
<dbReference type="EMBL" id="AVOT02002093">
    <property type="protein sequence ID" value="MBW0469152.1"/>
    <property type="molecule type" value="Genomic_DNA"/>
</dbReference>
<gene>
    <name evidence="1" type="ORF">O181_008867</name>
</gene>
<reference evidence="1" key="1">
    <citation type="submission" date="2021-03" db="EMBL/GenBank/DDBJ databases">
        <title>Draft genome sequence of rust myrtle Austropuccinia psidii MF-1, a brazilian biotype.</title>
        <authorList>
            <person name="Quecine M.C."/>
            <person name="Pachon D.M.R."/>
            <person name="Bonatelli M.L."/>
            <person name="Correr F.H."/>
            <person name="Franceschini L.M."/>
            <person name="Leite T.F."/>
            <person name="Margarido G.R.A."/>
            <person name="Almeida C.A."/>
            <person name="Ferrarezi J.A."/>
            <person name="Labate C.A."/>
        </authorList>
    </citation>
    <scope>NUCLEOTIDE SEQUENCE</scope>
    <source>
        <strain evidence="1">MF-1</strain>
    </source>
</reference>
<proteinExistence type="predicted"/>
<accession>A0A9Q3GJS5</accession>
<protein>
    <submittedName>
        <fullName evidence="1">Uncharacterized protein</fullName>
    </submittedName>
</protein>
<sequence>MRKLQRPRNHFTLPTLLQELPKTTKSLQTGNKKTQNLTKSQQKHLNIGLSACFQHFGGINPSNKKIPIHKKLSHPKYQTLIISPNSHQNSPPLFTQIKNPRPSLPDPLTQRHFHLSLHENL</sequence>
<name>A0A9Q3GJS5_9BASI</name>